<dbReference type="CDD" id="cd06170">
    <property type="entry name" value="LuxR_C_like"/>
    <property type="match status" value="1"/>
</dbReference>
<dbReference type="Pfam" id="PF00196">
    <property type="entry name" value="GerE"/>
    <property type="match status" value="1"/>
</dbReference>
<organism evidence="7 8">
    <name type="scientific">Flavivirga amylovorans</name>
    <dbReference type="NCBI Taxonomy" id="870486"/>
    <lineage>
        <taxon>Bacteria</taxon>
        <taxon>Pseudomonadati</taxon>
        <taxon>Bacteroidota</taxon>
        <taxon>Flavobacteriia</taxon>
        <taxon>Flavobacteriales</taxon>
        <taxon>Flavobacteriaceae</taxon>
        <taxon>Flavivirga</taxon>
    </lineage>
</organism>
<dbReference type="SMART" id="SM00421">
    <property type="entry name" value="HTH_LUXR"/>
    <property type="match status" value="1"/>
</dbReference>
<evidence type="ECO:0000313" key="8">
    <source>
        <dbReference type="Proteomes" id="UP001176891"/>
    </source>
</evidence>
<name>A0ABT8X1I5_9FLAO</name>
<dbReference type="Gene3D" id="1.10.10.10">
    <property type="entry name" value="Winged helix-like DNA-binding domain superfamily/Winged helix DNA-binding domain"/>
    <property type="match status" value="1"/>
</dbReference>
<evidence type="ECO:0000256" key="3">
    <source>
        <dbReference type="ARBA" id="ARBA00023163"/>
    </source>
</evidence>
<keyword evidence="3" id="KW-0804">Transcription</keyword>
<evidence type="ECO:0000256" key="2">
    <source>
        <dbReference type="ARBA" id="ARBA00023125"/>
    </source>
</evidence>
<keyword evidence="4" id="KW-1133">Transmembrane helix</keyword>
<keyword evidence="1" id="KW-0805">Transcription regulation</keyword>
<dbReference type="Proteomes" id="UP001176891">
    <property type="component" value="Unassembled WGS sequence"/>
</dbReference>
<dbReference type="EMBL" id="JAUOEM010000003">
    <property type="protein sequence ID" value="MDO5987814.1"/>
    <property type="molecule type" value="Genomic_DNA"/>
</dbReference>
<evidence type="ECO:0000256" key="5">
    <source>
        <dbReference type="SAM" id="SignalP"/>
    </source>
</evidence>
<keyword evidence="2" id="KW-0238">DNA-binding</keyword>
<reference evidence="7" key="1">
    <citation type="submission" date="2023-07" db="EMBL/GenBank/DDBJ databases">
        <title>Two novel species in the genus Flavivirga.</title>
        <authorList>
            <person name="Kwon K."/>
        </authorList>
    </citation>
    <scope>NUCLEOTIDE SEQUENCE</scope>
    <source>
        <strain evidence="7">KACC 14157</strain>
    </source>
</reference>
<proteinExistence type="predicted"/>
<evidence type="ECO:0000259" key="6">
    <source>
        <dbReference type="PROSITE" id="PS50043"/>
    </source>
</evidence>
<evidence type="ECO:0000256" key="4">
    <source>
        <dbReference type="SAM" id="Phobius"/>
    </source>
</evidence>
<accession>A0ABT8X1I5</accession>
<dbReference type="InterPro" id="IPR000792">
    <property type="entry name" value="Tscrpt_reg_LuxR_C"/>
</dbReference>
<gene>
    <name evidence="7" type="ORF">Q4Q39_10420</name>
</gene>
<feature type="transmembrane region" description="Helical" evidence="4">
    <location>
        <begin position="219"/>
        <end position="237"/>
    </location>
</feature>
<dbReference type="RefSeq" id="WP_303282390.1">
    <property type="nucleotide sequence ID" value="NZ_BAABCZ010000011.1"/>
</dbReference>
<dbReference type="PRINTS" id="PR00038">
    <property type="entry name" value="HTHLUXR"/>
</dbReference>
<dbReference type="InterPro" id="IPR016032">
    <property type="entry name" value="Sig_transdc_resp-reg_C-effctor"/>
</dbReference>
<feature type="domain" description="HTH luxR-type" evidence="6">
    <location>
        <begin position="245"/>
        <end position="308"/>
    </location>
</feature>
<feature type="signal peptide" evidence="5">
    <location>
        <begin position="1"/>
        <end position="19"/>
    </location>
</feature>
<keyword evidence="4" id="KW-0472">Membrane</keyword>
<dbReference type="SUPFAM" id="SSF46894">
    <property type="entry name" value="C-terminal effector domain of the bipartite response regulators"/>
    <property type="match status" value="1"/>
</dbReference>
<dbReference type="PANTHER" id="PTHR44688:SF16">
    <property type="entry name" value="DNA-BINDING TRANSCRIPTIONAL ACTIVATOR DEVR_DOSR"/>
    <property type="match status" value="1"/>
</dbReference>
<dbReference type="InterPro" id="IPR036388">
    <property type="entry name" value="WH-like_DNA-bd_sf"/>
</dbReference>
<dbReference type="PROSITE" id="PS50043">
    <property type="entry name" value="HTH_LUXR_2"/>
    <property type="match status" value="1"/>
</dbReference>
<keyword evidence="8" id="KW-1185">Reference proteome</keyword>
<dbReference type="PROSITE" id="PS00622">
    <property type="entry name" value="HTH_LUXR_1"/>
    <property type="match status" value="1"/>
</dbReference>
<protein>
    <submittedName>
        <fullName evidence="7">Response regulator transcription factor</fullName>
    </submittedName>
</protein>
<keyword evidence="5" id="KW-0732">Signal</keyword>
<evidence type="ECO:0000256" key="1">
    <source>
        <dbReference type="ARBA" id="ARBA00023015"/>
    </source>
</evidence>
<comment type="caution">
    <text evidence="7">The sequence shown here is derived from an EMBL/GenBank/DDBJ whole genome shotgun (WGS) entry which is preliminary data.</text>
</comment>
<feature type="chain" id="PRO_5047296283" evidence="5">
    <location>
        <begin position="20"/>
        <end position="308"/>
    </location>
</feature>
<keyword evidence="4" id="KW-0812">Transmembrane</keyword>
<evidence type="ECO:0000313" key="7">
    <source>
        <dbReference type="EMBL" id="MDO5987814.1"/>
    </source>
</evidence>
<sequence>MNKILLFIFLSLISIELNAQTNISGYISIDDSIVDKQLIFLSIKSINSTEESNIITSGQLDKNGFFNINHGLLNENKLYTLSINNNKRSSKSFILSNNDSLFFQKSNTPFTVFTNTNNADKEWQKLKKIIEKQDAGINEIHNYTKDSLKILAIKLLSIKELKNRKLLKKDIYLNPEYYSNLLKELKQSEIDANEYIFLETELEFHNLKSIENKYSISRLINFILGFLLLTLIVYKFSSKLLITKKENYELELSKQELNVKKLILDGKSNKDIAEDLFISLSTVKTHITNIYNKLNVSNRSELIAKFKN</sequence>
<dbReference type="PANTHER" id="PTHR44688">
    <property type="entry name" value="DNA-BINDING TRANSCRIPTIONAL ACTIVATOR DEVR_DOSR"/>
    <property type="match status" value="1"/>
</dbReference>